<accession>A0ABR1M151</accession>
<comment type="caution">
    <text evidence="3">The sequence shown here is derived from an EMBL/GenBank/DDBJ whole genome shotgun (WGS) entry which is preliminary data.</text>
</comment>
<name>A0ABR1M151_9PEZI</name>
<feature type="region of interest" description="Disordered" evidence="2">
    <location>
        <begin position="320"/>
        <end position="341"/>
    </location>
</feature>
<dbReference type="GeneID" id="92027860"/>
<evidence type="ECO:0000313" key="4">
    <source>
        <dbReference type="Proteomes" id="UP001360953"/>
    </source>
</evidence>
<dbReference type="RefSeq" id="XP_066658110.1">
    <property type="nucleotide sequence ID" value="XM_066794954.1"/>
</dbReference>
<feature type="compositionally biased region" description="Basic and acidic residues" evidence="2">
    <location>
        <begin position="130"/>
        <end position="144"/>
    </location>
</feature>
<organism evidence="3 4">
    <name type="scientific">Phyllosticta citribraziliensis</name>
    <dbReference type="NCBI Taxonomy" id="989973"/>
    <lineage>
        <taxon>Eukaryota</taxon>
        <taxon>Fungi</taxon>
        <taxon>Dikarya</taxon>
        <taxon>Ascomycota</taxon>
        <taxon>Pezizomycotina</taxon>
        <taxon>Dothideomycetes</taxon>
        <taxon>Dothideomycetes incertae sedis</taxon>
        <taxon>Botryosphaeriales</taxon>
        <taxon>Phyllostictaceae</taxon>
        <taxon>Phyllosticta</taxon>
    </lineage>
</organism>
<dbReference type="Proteomes" id="UP001360953">
    <property type="component" value="Unassembled WGS sequence"/>
</dbReference>
<evidence type="ECO:0000256" key="1">
    <source>
        <dbReference type="SAM" id="Coils"/>
    </source>
</evidence>
<feature type="region of interest" description="Disordered" evidence="2">
    <location>
        <begin position="130"/>
        <end position="174"/>
    </location>
</feature>
<proteinExistence type="predicted"/>
<dbReference type="EMBL" id="JBBPEH010000003">
    <property type="protein sequence ID" value="KAK7541179.1"/>
    <property type="molecule type" value="Genomic_DNA"/>
</dbReference>
<evidence type="ECO:0000313" key="3">
    <source>
        <dbReference type="EMBL" id="KAK7541179.1"/>
    </source>
</evidence>
<protein>
    <submittedName>
        <fullName evidence="3">Uncharacterized protein</fullName>
    </submittedName>
</protein>
<evidence type="ECO:0000256" key="2">
    <source>
        <dbReference type="SAM" id="MobiDB-lite"/>
    </source>
</evidence>
<feature type="coiled-coil region" evidence="1">
    <location>
        <begin position="103"/>
        <end position="130"/>
    </location>
</feature>
<keyword evidence="1" id="KW-0175">Coiled coil</keyword>
<gene>
    <name evidence="3" type="ORF">J3D65DRAFT_270100</name>
</gene>
<keyword evidence="4" id="KW-1185">Reference proteome</keyword>
<reference evidence="3 4" key="1">
    <citation type="submission" date="2024-04" db="EMBL/GenBank/DDBJ databases">
        <title>Phyllosticta paracitricarpa is synonymous to the EU quarantine fungus P. citricarpa based on phylogenomic analyses.</title>
        <authorList>
            <consortium name="Lawrence Berkeley National Laboratory"/>
            <person name="Van ingen-buijs V.A."/>
            <person name="Van westerhoven A.C."/>
            <person name="Haridas S."/>
            <person name="Skiadas P."/>
            <person name="Martin F."/>
            <person name="Groenewald J.Z."/>
            <person name="Crous P.W."/>
            <person name="Seidl M.F."/>
        </authorList>
    </citation>
    <scope>NUCLEOTIDE SEQUENCE [LARGE SCALE GENOMIC DNA]</scope>
    <source>
        <strain evidence="3 4">CPC 17464</strain>
    </source>
</reference>
<sequence>MLPWRRDVDNLSAFDPRTLTKPQHHLTMNRQIQSSQAKPKANSAPHPLHLAFAIAIIKSKPDELSVEDYILRLRESFTPRTDPRNQRASQQRFDAATFWHKRCERAEETQASLQAQIMDLERALDKMKVAAERGEEGSHAEPSRKKTAKGAADSASSRSKRKQGPGEINDSTVADIDALEDSGKEGLALARHLYKAHKLCHEADVRHSDLSYHLVHASKSLTTVVVGARRRYEQRIASKGFLAAAEQNAVIPEPVMSAYQTELKTAFDVATRSFTGILRLLNKLAGDDPAAKEATSGVIFGIVTGFSGILDDMRETARSQAGSGLSDAGSGQARRGQKMKKPQDELDVAHELFKFLFSCLAAPSPTDLLHRQVFEGFLFVILQRCGKRVFQCSFGHVSTGTVEGDIHAWNHPESNEPTAGSIDDRVLSLELQYLILLFRRAVAVAPKYLVQEEPASTSAKPKRQRTATGATRKIPLKATTSSLRAGLGLIARKRLQQTLFNAVFEDSADNDEFMDCLRMPTQPVSAPQIPKVEPKDIKSWFEEELWNVLGWDVLQQAVEGS</sequence>